<keyword evidence="6 11" id="KW-0808">Transferase</keyword>
<evidence type="ECO:0000256" key="1">
    <source>
        <dbReference type="ARBA" id="ARBA00003483"/>
    </source>
</evidence>
<reference evidence="14 15" key="1">
    <citation type="submission" date="2015-05" db="EMBL/GenBank/DDBJ databases">
        <title>Complete genome sequence of Lactobacillus salivarius Ren, a probiotic strain with antitumor activity.</title>
        <authorList>
            <person name="Sun E."/>
            <person name="Zhao L."/>
            <person name="Liu S."/>
            <person name="Zhang M."/>
            <person name="Guo H."/>
            <person name="Ren F."/>
        </authorList>
    </citation>
    <scope>NUCLEOTIDE SEQUENCE [LARGE SCALE GENOMIC DNA]</scope>
    <source>
        <strain evidence="14 15">Ren</strain>
    </source>
</reference>
<accession>A0A0F7PS43</accession>
<feature type="binding site" evidence="11">
    <location>
        <position position="105"/>
    </location>
    <ligand>
        <name>pyridoxal 5'-phosphate</name>
        <dbReference type="ChEBI" id="CHEBI:597326"/>
    </ligand>
</feature>
<dbReference type="InterPro" id="IPR020578">
    <property type="entry name" value="Aminotrans_V_PyrdxlP_BS"/>
</dbReference>
<comment type="caution">
    <text evidence="11">Lacks conserved residue(s) required for the propagation of feature annotation.</text>
</comment>
<dbReference type="PANTHER" id="PTHR43247:SF1">
    <property type="entry name" value="PHOSPHOSERINE AMINOTRANSFERASE"/>
    <property type="match status" value="1"/>
</dbReference>
<protein>
    <recommendedName>
        <fullName evidence="11">Phosphoserine aminotransferase</fullName>
        <ecNumber evidence="11">2.6.1.52</ecNumber>
    </recommendedName>
    <alternativeName>
        <fullName evidence="11">Phosphohydroxythreonine aminotransferase</fullName>
        <shortName evidence="11">PSAT</shortName>
    </alternativeName>
</protein>
<keyword evidence="11" id="KW-0963">Cytoplasm</keyword>
<dbReference type="Gene3D" id="3.40.640.10">
    <property type="entry name" value="Type I PLP-dependent aspartate aminotransferase-like (Major domain)"/>
    <property type="match status" value="1"/>
</dbReference>
<evidence type="ECO:0000256" key="2">
    <source>
        <dbReference type="ARBA" id="ARBA00005099"/>
    </source>
</evidence>
<dbReference type="Gene3D" id="3.90.1150.10">
    <property type="entry name" value="Aspartate Aminotransferase, domain 1"/>
    <property type="match status" value="1"/>
</dbReference>
<evidence type="ECO:0000256" key="5">
    <source>
        <dbReference type="ARBA" id="ARBA00022605"/>
    </source>
</evidence>
<comment type="subcellular location">
    <subcellularLocation>
        <location evidence="11">Cytoplasm</location>
    </subcellularLocation>
</comment>
<evidence type="ECO:0000256" key="9">
    <source>
        <dbReference type="ARBA" id="ARBA00047630"/>
    </source>
</evidence>
<feature type="binding site" evidence="11">
    <location>
        <position position="200"/>
    </location>
    <ligand>
        <name>pyridoxal 5'-phosphate</name>
        <dbReference type="ChEBI" id="CHEBI:597326"/>
    </ligand>
</feature>
<evidence type="ECO:0000256" key="12">
    <source>
        <dbReference type="RuleBase" id="RU004505"/>
    </source>
</evidence>
<evidence type="ECO:0000256" key="10">
    <source>
        <dbReference type="ARBA" id="ARBA00049007"/>
    </source>
</evidence>
<feature type="domain" description="Aminotransferase class V" evidence="13">
    <location>
        <begin position="7"/>
        <end position="352"/>
    </location>
</feature>
<dbReference type="GO" id="GO:0006564">
    <property type="term" value="P:L-serine biosynthetic process"/>
    <property type="evidence" value="ECO:0007669"/>
    <property type="project" value="UniProtKB-UniRule"/>
</dbReference>
<dbReference type="EMBL" id="CP011403">
    <property type="protein sequence ID" value="AKI03658.1"/>
    <property type="molecule type" value="Genomic_DNA"/>
</dbReference>
<dbReference type="GO" id="GO:0030170">
    <property type="term" value="F:pyridoxal phosphate binding"/>
    <property type="evidence" value="ECO:0007669"/>
    <property type="project" value="UniProtKB-UniRule"/>
</dbReference>
<name>A0A0F7PS43_9LACO</name>
<keyword evidence="8 11" id="KW-0718">Serine biosynthesis</keyword>
<proteinExistence type="inferred from homology"/>
<feature type="binding site" evidence="11">
    <location>
        <begin position="79"/>
        <end position="80"/>
    </location>
    <ligand>
        <name>pyridoxal 5'-phosphate</name>
        <dbReference type="ChEBI" id="CHEBI:597326"/>
    </ligand>
</feature>
<dbReference type="UniPathway" id="UPA00135">
    <property type="reaction ID" value="UER00197"/>
</dbReference>
<keyword evidence="4 11" id="KW-0032">Aminotransferase</keyword>
<keyword evidence="7 11" id="KW-0663">Pyridoxal phosphate</keyword>
<dbReference type="Pfam" id="PF00266">
    <property type="entry name" value="Aminotran_5"/>
    <property type="match status" value="1"/>
</dbReference>
<evidence type="ECO:0000256" key="11">
    <source>
        <dbReference type="HAMAP-Rule" id="MF_00160"/>
    </source>
</evidence>
<evidence type="ECO:0000256" key="3">
    <source>
        <dbReference type="ARBA" id="ARBA00006904"/>
    </source>
</evidence>
<comment type="cofactor">
    <cofactor evidence="11">
        <name>pyridoxal 5'-phosphate</name>
        <dbReference type="ChEBI" id="CHEBI:597326"/>
    </cofactor>
    <text evidence="11">Binds 1 pyridoxal phosphate per subunit.</text>
</comment>
<evidence type="ECO:0000313" key="15">
    <source>
        <dbReference type="Proteomes" id="UP000035027"/>
    </source>
</evidence>
<dbReference type="PANTHER" id="PTHR43247">
    <property type="entry name" value="PHOSPHOSERINE AMINOTRANSFERASE"/>
    <property type="match status" value="1"/>
</dbReference>
<dbReference type="NCBIfam" id="TIGR01364">
    <property type="entry name" value="serC_1"/>
    <property type="match status" value="1"/>
</dbReference>
<dbReference type="PATRIC" id="fig|1194971.3.peg.103"/>
<dbReference type="PROSITE" id="PS00595">
    <property type="entry name" value="AA_TRANSFER_CLASS_5"/>
    <property type="match status" value="1"/>
</dbReference>
<organism evidence="14 15">
    <name type="scientific">Ligilactobacillus salivarius str. Ren</name>
    <dbReference type="NCBI Taxonomy" id="1194971"/>
    <lineage>
        <taxon>Bacteria</taxon>
        <taxon>Bacillati</taxon>
        <taxon>Bacillota</taxon>
        <taxon>Bacilli</taxon>
        <taxon>Lactobacillales</taxon>
        <taxon>Lactobacillaceae</taxon>
        <taxon>Ligilactobacillus</taxon>
    </lineage>
</organism>
<evidence type="ECO:0000313" key="14">
    <source>
        <dbReference type="EMBL" id="AKI03658.1"/>
    </source>
</evidence>
<dbReference type="InterPro" id="IPR015422">
    <property type="entry name" value="PyrdxlP-dep_Trfase_small"/>
</dbReference>
<feature type="binding site" evidence="11">
    <location>
        <position position="45"/>
    </location>
    <ligand>
        <name>L-glutamate</name>
        <dbReference type="ChEBI" id="CHEBI:29985"/>
    </ligand>
</feature>
<gene>
    <name evidence="11" type="primary">serC</name>
    <name evidence="14" type="ORF">LsR_00105</name>
</gene>
<dbReference type="NCBIfam" id="NF003764">
    <property type="entry name" value="PRK05355.1"/>
    <property type="match status" value="1"/>
</dbReference>
<keyword evidence="5 11" id="KW-0028">Amino-acid biosynthesis</keyword>
<comment type="catalytic activity">
    <reaction evidence="10 11 12">
        <text>O-phospho-L-serine + 2-oxoglutarate = 3-phosphooxypyruvate + L-glutamate</text>
        <dbReference type="Rhea" id="RHEA:14329"/>
        <dbReference type="ChEBI" id="CHEBI:16810"/>
        <dbReference type="ChEBI" id="CHEBI:18110"/>
        <dbReference type="ChEBI" id="CHEBI:29985"/>
        <dbReference type="ChEBI" id="CHEBI:57524"/>
        <dbReference type="EC" id="2.6.1.52"/>
    </reaction>
</comment>
<feature type="binding site" evidence="11">
    <location>
        <position position="156"/>
    </location>
    <ligand>
        <name>pyridoxal 5'-phosphate</name>
        <dbReference type="ChEBI" id="CHEBI:597326"/>
    </ligand>
</feature>
<dbReference type="AlphaFoldDB" id="A0A0F7PS43"/>
<evidence type="ECO:0000256" key="4">
    <source>
        <dbReference type="ARBA" id="ARBA00022576"/>
    </source>
</evidence>
<evidence type="ECO:0000256" key="8">
    <source>
        <dbReference type="ARBA" id="ARBA00023299"/>
    </source>
</evidence>
<dbReference type="HAMAP" id="MF_00160">
    <property type="entry name" value="SerC_aminotrans_5"/>
    <property type="match status" value="1"/>
</dbReference>
<evidence type="ECO:0000256" key="7">
    <source>
        <dbReference type="ARBA" id="ARBA00022898"/>
    </source>
</evidence>
<dbReference type="InterPro" id="IPR015424">
    <property type="entry name" value="PyrdxlP-dep_Trfase"/>
</dbReference>
<comment type="function">
    <text evidence="1 11">Catalyzes the reversible conversion of 3-phosphohydroxypyruvate to phosphoserine and of 3-hydroxy-2-oxo-4-phosphonooxybutanoate to phosphohydroxythreonine.</text>
</comment>
<feature type="binding site" evidence="11">
    <location>
        <position position="177"/>
    </location>
    <ligand>
        <name>pyridoxal 5'-phosphate</name>
        <dbReference type="ChEBI" id="CHEBI:597326"/>
    </ligand>
</feature>
<feature type="modified residue" description="N6-(pyridoxal phosphate)lysine" evidence="11">
    <location>
        <position position="201"/>
    </location>
</feature>
<comment type="pathway">
    <text evidence="2 11 12">Amino-acid biosynthesis; L-serine biosynthesis; L-serine from 3-phospho-D-glycerate: step 2/3.</text>
</comment>
<dbReference type="FunFam" id="3.90.1150.10:FF:000006">
    <property type="entry name" value="Phosphoserine aminotransferase"/>
    <property type="match status" value="1"/>
</dbReference>
<dbReference type="SUPFAM" id="SSF53383">
    <property type="entry name" value="PLP-dependent transferases"/>
    <property type="match status" value="1"/>
</dbReference>
<dbReference type="EC" id="2.6.1.52" evidence="11"/>
<dbReference type="InterPro" id="IPR022278">
    <property type="entry name" value="Pser_aminoTfrase"/>
</dbReference>
<evidence type="ECO:0000256" key="6">
    <source>
        <dbReference type="ARBA" id="ARBA00022679"/>
    </source>
</evidence>
<evidence type="ECO:0000259" key="13">
    <source>
        <dbReference type="Pfam" id="PF00266"/>
    </source>
</evidence>
<dbReference type="PIRSF" id="PIRSF000525">
    <property type="entry name" value="SerC"/>
    <property type="match status" value="1"/>
</dbReference>
<dbReference type="GO" id="GO:0004648">
    <property type="term" value="F:O-phospho-L-serine:2-oxoglutarate aminotransferase activity"/>
    <property type="evidence" value="ECO:0007669"/>
    <property type="project" value="UniProtKB-UniRule"/>
</dbReference>
<dbReference type="GO" id="GO:0005737">
    <property type="term" value="C:cytoplasm"/>
    <property type="evidence" value="ECO:0007669"/>
    <property type="project" value="UniProtKB-SubCell"/>
</dbReference>
<sequence length="366" mass="41142">MKEMTKVYNFSAGPAVLPKEVIKKAQDELTSFKGSQMSVMEISHRSSLYTEMFQKAEEDLRYLMEIPDDYDILFQQGGATLQFTAVPLNLANNYRRIGYIDTGHWSQRAYQEAELLHKFDVDVVASSKDSNYTELVHQVELENKKYDYVHLTTNNTIEGTMYRDLPLGLAGQTIVADMSSNILGQKYNVDDFGLIYAGAQKNIGIAGLTVVIVKRDLIGKVSNLPSMLDYKKQADKQSALNTPPVFAIYMAGLVFEWLKEQGGVAAMQALNEEKSQLLYEYLDNSTLFSSPVKREDRSLTNIPFVTGNKKLDEKFIAEATSAGLLNLKGHRLVGGMRASLYNAFELEGVKVLVDFMKEFELKNKGE</sequence>
<feature type="binding site" evidence="11">
    <location>
        <begin position="241"/>
        <end position="242"/>
    </location>
    <ligand>
        <name>pyridoxal 5'-phosphate</name>
        <dbReference type="ChEBI" id="CHEBI:597326"/>
    </ligand>
</feature>
<comment type="subunit">
    <text evidence="11">Homodimer.</text>
</comment>
<comment type="catalytic activity">
    <reaction evidence="9 11">
        <text>4-(phosphooxy)-L-threonine + 2-oxoglutarate = (R)-3-hydroxy-2-oxo-4-phosphooxybutanoate + L-glutamate</text>
        <dbReference type="Rhea" id="RHEA:16573"/>
        <dbReference type="ChEBI" id="CHEBI:16810"/>
        <dbReference type="ChEBI" id="CHEBI:29985"/>
        <dbReference type="ChEBI" id="CHEBI:58452"/>
        <dbReference type="ChEBI" id="CHEBI:58538"/>
        <dbReference type="EC" id="2.6.1.52"/>
    </reaction>
</comment>
<dbReference type="InterPro" id="IPR000192">
    <property type="entry name" value="Aminotrans_V_dom"/>
</dbReference>
<dbReference type="InterPro" id="IPR015421">
    <property type="entry name" value="PyrdxlP-dep_Trfase_major"/>
</dbReference>
<comment type="similarity">
    <text evidence="3 11">Belongs to the class-V pyridoxal-phosphate-dependent aminotransferase family. SerC subfamily.</text>
</comment>
<dbReference type="FunFam" id="3.40.640.10:FF:000010">
    <property type="entry name" value="Phosphoserine aminotransferase"/>
    <property type="match status" value="1"/>
</dbReference>
<dbReference type="Proteomes" id="UP000035027">
    <property type="component" value="Chromosome"/>
</dbReference>